<sequence>MTTFARSDFAWKKSEPPSGKTLRCITWSNKKEFMCYTVRCFHFFVTETIMEEIIICTNLEAKRVENSKNRQDIDNCEMLPFLKLVMQAGLKKIERFNTGMFF</sequence>
<gene>
    <name evidence="1" type="ORF">QE152_g13888</name>
</gene>
<dbReference type="EMBL" id="JASPKY010000137">
    <property type="protein sequence ID" value="KAK9731174.1"/>
    <property type="molecule type" value="Genomic_DNA"/>
</dbReference>
<organism evidence="1 2">
    <name type="scientific">Popillia japonica</name>
    <name type="common">Japanese beetle</name>
    <dbReference type="NCBI Taxonomy" id="7064"/>
    <lineage>
        <taxon>Eukaryota</taxon>
        <taxon>Metazoa</taxon>
        <taxon>Ecdysozoa</taxon>
        <taxon>Arthropoda</taxon>
        <taxon>Hexapoda</taxon>
        <taxon>Insecta</taxon>
        <taxon>Pterygota</taxon>
        <taxon>Neoptera</taxon>
        <taxon>Endopterygota</taxon>
        <taxon>Coleoptera</taxon>
        <taxon>Polyphaga</taxon>
        <taxon>Scarabaeiformia</taxon>
        <taxon>Scarabaeidae</taxon>
        <taxon>Rutelinae</taxon>
        <taxon>Popillia</taxon>
    </lineage>
</organism>
<protein>
    <submittedName>
        <fullName evidence="1">Uncharacterized protein</fullName>
    </submittedName>
</protein>
<dbReference type="AlphaFoldDB" id="A0AAW1L9R3"/>
<evidence type="ECO:0000313" key="2">
    <source>
        <dbReference type="Proteomes" id="UP001458880"/>
    </source>
</evidence>
<keyword evidence="2" id="KW-1185">Reference proteome</keyword>
<proteinExistence type="predicted"/>
<name>A0AAW1L9R3_POPJA</name>
<accession>A0AAW1L9R3</accession>
<comment type="caution">
    <text evidence="1">The sequence shown here is derived from an EMBL/GenBank/DDBJ whole genome shotgun (WGS) entry which is preliminary data.</text>
</comment>
<evidence type="ECO:0000313" key="1">
    <source>
        <dbReference type="EMBL" id="KAK9731174.1"/>
    </source>
</evidence>
<reference evidence="1 2" key="1">
    <citation type="journal article" date="2024" name="BMC Genomics">
        <title>De novo assembly and annotation of Popillia japonica's genome with initial clues to its potential as an invasive pest.</title>
        <authorList>
            <person name="Cucini C."/>
            <person name="Boschi S."/>
            <person name="Funari R."/>
            <person name="Cardaioli E."/>
            <person name="Iannotti N."/>
            <person name="Marturano G."/>
            <person name="Paoli F."/>
            <person name="Bruttini M."/>
            <person name="Carapelli A."/>
            <person name="Frati F."/>
            <person name="Nardi F."/>
        </authorList>
    </citation>
    <scope>NUCLEOTIDE SEQUENCE [LARGE SCALE GENOMIC DNA]</scope>
    <source>
        <strain evidence="1">DMR45628</strain>
    </source>
</reference>
<dbReference type="Proteomes" id="UP001458880">
    <property type="component" value="Unassembled WGS sequence"/>
</dbReference>